<gene>
    <name evidence="2" type="ORF">AAE3_LOCUS4710</name>
</gene>
<sequence>MDTSKPSPEFPLPMELLREIIILLPPADRQVLSLTSRLTRSQVVPFIFGHLRYRGKITPKIRNIHRASKEVKDVIKKLELFSRTMSLGEDDDSTVIFQFLESLPNLQVLKYRQHEHLVQPADLSRLRSASLLELVIDTGNYTTVEGLPTAGHAGLENFSISWFVSDNPNEPESSLAHLYELIRPSLVTLVKLRIDNQPEKFGGDFDLQLLKPAGDTLRTFEYTLQSSNESVLDTIPEIFPHLTTLSIRWDNLFTDHSVLWKDSHVEALAKNNNLTDLTLSSDFEESADDTLMSEGDYAWYVRCYKRRLKATQDIALACPLLLRCSWVQMGTDTVNSSMLHPFVIEEQTSGGEVTRVVRGMKQDWMGSDQEDWFTGGIVKCKLEDLPGDIIGHNDE</sequence>
<dbReference type="Proteomes" id="UP000467700">
    <property type="component" value="Unassembled WGS sequence"/>
</dbReference>
<reference evidence="2 3" key="1">
    <citation type="submission" date="2020-01" db="EMBL/GenBank/DDBJ databases">
        <authorList>
            <person name="Gupta K D."/>
        </authorList>
    </citation>
    <scope>NUCLEOTIDE SEQUENCE [LARGE SCALE GENOMIC DNA]</scope>
</reference>
<evidence type="ECO:0000313" key="3">
    <source>
        <dbReference type="Proteomes" id="UP000467700"/>
    </source>
</evidence>
<proteinExistence type="predicted"/>
<dbReference type="InterPro" id="IPR032675">
    <property type="entry name" value="LRR_dom_sf"/>
</dbReference>
<dbReference type="InterPro" id="IPR001810">
    <property type="entry name" value="F-box_dom"/>
</dbReference>
<evidence type="ECO:0000259" key="1">
    <source>
        <dbReference type="Pfam" id="PF00646"/>
    </source>
</evidence>
<dbReference type="Pfam" id="PF00646">
    <property type="entry name" value="F-box"/>
    <property type="match status" value="1"/>
</dbReference>
<name>A0A8S0WZ81_CYCAE</name>
<protein>
    <recommendedName>
        <fullName evidence="1">F-box domain-containing protein</fullName>
    </recommendedName>
</protein>
<dbReference type="Gene3D" id="3.80.10.10">
    <property type="entry name" value="Ribonuclease Inhibitor"/>
    <property type="match status" value="1"/>
</dbReference>
<dbReference type="EMBL" id="CACVBS010000036">
    <property type="protein sequence ID" value="CAA7262518.1"/>
    <property type="molecule type" value="Genomic_DNA"/>
</dbReference>
<accession>A0A8S0WZ81</accession>
<evidence type="ECO:0000313" key="2">
    <source>
        <dbReference type="EMBL" id="CAA7262518.1"/>
    </source>
</evidence>
<dbReference type="OrthoDB" id="3025297at2759"/>
<dbReference type="AlphaFoldDB" id="A0A8S0WZ81"/>
<comment type="caution">
    <text evidence="2">The sequence shown here is derived from an EMBL/GenBank/DDBJ whole genome shotgun (WGS) entry which is preliminary data.</text>
</comment>
<keyword evidence="3" id="KW-1185">Reference proteome</keyword>
<organism evidence="2 3">
    <name type="scientific">Cyclocybe aegerita</name>
    <name type="common">Black poplar mushroom</name>
    <name type="synonym">Agrocybe aegerita</name>
    <dbReference type="NCBI Taxonomy" id="1973307"/>
    <lineage>
        <taxon>Eukaryota</taxon>
        <taxon>Fungi</taxon>
        <taxon>Dikarya</taxon>
        <taxon>Basidiomycota</taxon>
        <taxon>Agaricomycotina</taxon>
        <taxon>Agaricomycetes</taxon>
        <taxon>Agaricomycetidae</taxon>
        <taxon>Agaricales</taxon>
        <taxon>Agaricineae</taxon>
        <taxon>Bolbitiaceae</taxon>
        <taxon>Cyclocybe</taxon>
    </lineage>
</organism>
<feature type="domain" description="F-box" evidence="1">
    <location>
        <begin position="12"/>
        <end position="43"/>
    </location>
</feature>